<dbReference type="Pfam" id="PF01809">
    <property type="entry name" value="YidD"/>
    <property type="match status" value="1"/>
</dbReference>
<dbReference type="Proteomes" id="UP000184240">
    <property type="component" value="Unassembled WGS sequence"/>
</dbReference>
<reference evidence="2" key="1">
    <citation type="submission" date="2016-11" db="EMBL/GenBank/DDBJ databases">
        <authorList>
            <person name="Jaros S."/>
            <person name="Januszkiewicz K."/>
            <person name="Wedrychowicz H."/>
        </authorList>
    </citation>
    <scope>NUCLEOTIDE SEQUENCE [LARGE SCALE GENOMIC DNA]</scope>
    <source>
        <strain evidence="2">DSM 19859</strain>
    </source>
</reference>
<dbReference type="EMBL" id="QOVN01000003">
    <property type="protein sequence ID" value="RXG29564.1"/>
    <property type="molecule type" value="Genomic_DNA"/>
</dbReference>
<keyword evidence="4" id="KW-1185">Reference proteome</keyword>
<dbReference type="AlphaFoldDB" id="A0A1M5YVM4"/>
<dbReference type="EMBL" id="FQXT01000004">
    <property type="protein sequence ID" value="SHI15884.1"/>
    <property type="molecule type" value="Genomic_DNA"/>
</dbReference>
<dbReference type="InterPro" id="IPR002696">
    <property type="entry name" value="Membr_insert_effic_factor_YidD"/>
</dbReference>
<evidence type="ECO:0000313" key="2">
    <source>
        <dbReference type="EMBL" id="SHI15884.1"/>
    </source>
</evidence>
<reference evidence="1 4" key="3">
    <citation type="submission" date="2018-07" db="EMBL/GenBank/DDBJ databases">
        <title>Leeuwenhoekiella genomics.</title>
        <authorList>
            <person name="Tahon G."/>
            <person name="Willems A."/>
        </authorList>
    </citation>
    <scope>NUCLEOTIDE SEQUENCE [LARGE SCALE GENOMIC DNA]</scope>
    <source>
        <strain evidence="1 4">LMG 24856</strain>
    </source>
</reference>
<dbReference type="SMART" id="SM01234">
    <property type="entry name" value="Haemolytic"/>
    <property type="match status" value="1"/>
</dbReference>
<evidence type="ECO:0000313" key="1">
    <source>
        <dbReference type="EMBL" id="RXG29564.1"/>
    </source>
</evidence>
<dbReference type="OrthoDB" id="710170at2"/>
<gene>
    <name evidence="1" type="ORF">DSM01_1666</name>
    <name evidence="2" type="ORF">SAMN04487999_2391</name>
</gene>
<protein>
    <recommendedName>
        <fullName evidence="5">Membrane protein insertion efficiency factor YidD</fullName>
    </recommendedName>
</protein>
<name>A0A1M5YVM4_9FLAO</name>
<reference evidence="3" key="2">
    <citation type="submission" date="2016-11" db="EMBL/GenBank/DDBJ databases">
        <authorList>
            <person name="Varghese N."/>
            <person name="Submissions S."/>
        </authorList>
    </citation>
    <scope>NUCLEOTIDE SEQUENCE [LARGE SCALE GENOMIC DNA]</scope>
    <source>
        <strain evidence="3">DSM 19859</strain>
    </source>
</reference>
<dbReference type="Proteomes" id="UP000290037">
    <property type="component" value="Unassembled WGS sequence"/>
</dbReference>
<evidence type="ECO:0000313" key="3">
    <source>
        <dbReference type="Proteomes" id="UP000184240"/>
    </source>
</evidence>
<accession>A0A1M5YVM4</accession>
<evidence type="ECO:0000313" key="4">
    <source>
        <dbReference type="Proteomes" id="UP000290037"/>
    </source>
</evidence>
<dbReference type="STRING" id="573501.SAMN04487999_2391"/>
<dbReference type="RefSeq" id="WP_072983329.1">
    <property type="nucleotide sequence ID" value="NZ_CP084318.1"/>
</dbReference>
<dbReference type="NCBIfam" id="TIGR00278">
    <property type="entry name" value="membrane protein insertion efficiency factor YidD"/>
    <property type="match status" value="1"/>
</dbReference>
<organism evidence="2 3">
    <name type="scientific">Leeuwenhoekiella palythoae</name>
    <dbReference type="NCBI Taxonomy" id="573501"/>
    <lineage>
        <taxon>Bacteria</taxon>
        <taxon>Pseudomonadati</taxon>
        <taxon>Bacteroidota</taxon>
        <taxon>Flavobacteriia</taxon>
        <taxon>Flavobacteriales</taxon>
        <taxon>Flavobacteriaceae</taxon>
        <taxon>Leeuwenhoekiella</taxon>
    </lineage>
</organism>
<sequence>MRVFLILLIKFYWVLIPKAKRRRCLFKKSCSHYVFDITKDEGFFEGLKALNFRYKNCRPGYYILKEEQLLISASGKSFDNHHIKEEIF</sequence>
<proteinExistence type="predicted"/>
<evidence type="ECO:0008006" key="5">
    <source>
        <dbReference type="Google" id="ProtNLM"/>
    </source>
</evidence>